<dbReference type="InterPro" id="IPR013785">
    <property type="entry name" value="Aldolase_TIM"/>
</dbReference>
<organism evidence="1">
    <name type="scientific">marine metagenome</name>
    <dbReference type="NCBI Taxonomy" id="408172"/>
    <lineage>
        <taxon>unclassified sequences</taxon>
        <taxon>metagenomes</taxon>
        <taxon>ecological metagenomes</taxon>
    </lineage>
</organism>
<dbReference type="Gene3D" id="3.20.20.70">
    <property type="entry name" value="Aldolase class I"/>
    <property type="match status" value="1"/>
</dbReference>
<dbReference type="GO" id="GO:0018580">
    <property type="term" value="F:nitronate monooxygenase activity"/>
    <property type="evidence" value="ECO:0007669"/>
    <property type="project" value="TreeGrafter"/>
</dbReference>
<proteinExistence type="predicted"/>
<sequence length="138" mass="14763">MISIRIAIGSGTAFLVAEEANQPAEQQSRVLNAEAEDTRITRLYSGKTMRNINNPLIEAFEKSGLPALPMGVQDIAIKDVVHSLREAGRDDLLMNAAGQIAGSLNEVRPASVIIEEIITDAITILTKTLPATIEAAPD</sequence>
<dbReference type="Pfam" id="PF03060">
    <property type="entry name" value="NMO"/>
    <property type="match status" value="1"/>
</dbReference>
<dbReference type="EMBL" id="UINC01057654">
    <property type="protein sequence ID" value="SVB79049.1"/>
    <property type="molecule type" value="Genomic_DNA"/>
</dbReference>
<evidence type="ECO:0000313" key="1">
    <source>
        <dbReference type="EMBL" id="SVB79049.1"/>
    </source>
</evidence>
<name>A0A382GVQ8_9ZZZZ</name>
<protein>
    <submittedName>
        <fullName evidence="1">Uncharacterized protein</fullName>
    </submittedName>
</protein>
<dbReference type="PANTHER" id="PTHR42747:SF3">
    <property type="entry name" value="NITRONATE MONOOXYGENASE-RELATED"/>
    <property type="match status" value="1"/>
</dbReference>
<dbReference type="SUPFAM" id="SSF51412">
    <property type="entry name" value="Inosine monophosphate dehydrogenase (IMPDH)"/>
    <property type="match status" value="1"/>
</dbReference>
<gene>
    <name evidence="1" type="ORF">METZ01_LOCUS231903</name>
</gene>
<reference evidence="1" key="1">
    <citation type="submission" date="2018-05" db="EMBL/GenBank/DDBJ databases">
        <authorList>
            <person name="Lanie J.A."/>
            <person name="Ng W.-L."/>
            <person name="Kazmierczak K.M."/>
            <person name="Andrzejewski T.M."/>
            <person name="Davidsen T.M."/>
            <person name="Wayne K.J."/>
            <person name="Tettelin H."/>
            <person name="Glass J.I."/>
            <person name="Rusch D."/>
            <person name="Podicherti R."/>
            <person name="Tsui H.-C.T."/>
            <person name="Winkler M.E."/>
        </authorList>
    </citation>
    <scope>NUCLEOTIDE SEQUENCE</scope>
</reference>
<dbReference type="PANTHER" id="PTHR42747">
    <property type="entry name" value="NITRONATE MONOOXYGENASE-RELATED"/>
    <property type="match status" value="1"/>
</dbReference>
<dbReference type="AlphaFoldDB" id="A0A382GVQ8"/>
<accession>A0A382GVQ8</accession>